<comment type="caution">
    <text evidence="2">The sequence shown here is derived from an EMBL/GenBank/DDBJ whole genome shotgun (WGS) entry which is preliminary data.</text>
</comment>
<organism evidence="2 3">
    <name type="scientific">Phytophthora palmivora</name>
    <dbReference type="NCBI Taxonomy" id="4796"/>
    <lineage>
        <taxon>Eukaryota</taxon>
        <taxon>Sar</taxon>
        <taxon>Stramenopiles</taxon>
        <taxon>Oomycota</taxon>
        <taxon>Peronosporomycetes</taxon>
        <taxon>Peronosporales</taxon>
        <taxon>Peronosporaceae</taxon>
        <taxon>Phytophthora</taxon>
    </lineage>
</organism>
<evidence type="ECO:0000313" key="2">
    <source>
        <dbReference type="EMBL" id="POM77180.1"/>
    </source>
</evidence>
<accession>A0A2P4YH95</accession>
<evidence type="ECO:0000256" key="1">
    <source>
        <dbReference type="SAM" id="MobiDB-lite"/>
    </source>
</evidence>
<keyword evidence="3" id="KW-1185">Reference proteome</keyword>
<gene>
    <name evidence="2" type="ORF">PHPALM_5474</name>
</gene>
<protein>
    <submittedName>
        <fullName evidence="2">Uncharacterized protein</fullName>
    </submittedName>
</protein>
<sequence length="188" mass="20697">MDSSKRVADAKAPRKEAPSAEMKRLAKFFASDRPPRKRLRTLLDFLKHSPGSEASAGGNIAVAMQSLLSGSSKDVGNASNTGPEHAAAVADFWADANNSTLVFGVVNDCVTELETLYAPHETAFRKQRRKPLEAEDWSEVFEGLEVLLRNNAARLREGWNNNGLTMFHAVDEYVEFSGFESGEYSTNE</sequence>
<feature type="region of interest" description="Disordered" evidence="1">
    <location>
        <begin position="1"/>
        <end position="20"/>
    </location>
</feature>
<proteinExistence type="predicted"/>
<dbReference type="AlphaFoldDB" id="A0A2P4YH95"/>
<dbReference type="OrthoDB" id="19311at2759"/>
<dbReference type="EMBL" id="NCKW01002863">
    <property type="protein sequence ID" value="POM77180.1"/>
    <property type="molecule type" value="Genomic_DNA"/>
</dbReference>
<evidence type="ECO:0000313" key="3">
    <source>
        <dbReference type="Proteomes" id="UP000237271"/>
    </source>
</evidence>
<name>A0A2P4YH95_9STRA</name>
<reference evidence="2 3" key="1">
    <citation type="journal article" date="2017" name="Genome Biol. Evol.">
        <title>Phytophthora megakarya and P. palmivora, closely related causal agents of cacao black pod rot, underwent increases in genome sizes and gene numbers by different mechanisms.</title>
        <authorList>
            <person name="Ali S.S."/>
            <person name="Shao J."/>
            <person name="Lary D.J."/>
            <person name="Kronmiller B."/>
            <person name="Shen D."/>
            <person name="Strem M.D."/>
            <person name="Amoako-Attah I."/>
            <person name="Akrofi A.Y."/>
            <person name="Begoude B.A."/>
            <person name="Ten Hoopen G.M."/>
            <person name="Coulibaly K."/>
            <person name="Kebe B.I."/>
            <person name="Melnick R.L."/>
            <person name="Guiltinan M.J."/>
            <person name="Tyler B.M."/>
            <person name="Meinhardt L.W."/>
            <person name="Bailey B.A."/>
        </authorList>
    </citation>
    <scope>NUCLEOTIDE SEQUENCE [LARGE SCALE GENOMIC DNA]</scope>
    <source>
        <strain evidence="3">sbr112.9</strain>
    </source>
</reference>
<dbReference type="Proteomes" id="UP000237271">
    <property type="component" value="Unassembled WGS sequence"/>
</dbReference>